<dbReference type="Proteomes" id="UP000270094">
    <property type="component" value="Unassembled WGS sequence"/>
</dbReference>
<feature type="domain" description="Nematode cuticle collagen N-terminal" evidence="4">
    <location>
        <begin position="6"/>
        <end position="58"/>
    </location>
</feature>
<dbReference type="Pfam" id="PF01484">
    <property type="entry name" value="Col_cuticle_N"/>
    <property type="match status" value="1"/>
</dbReference>
<reference evidence="5 6" key="1">
    <citation type="submission" date="2018-11" db="EMBL/GenBank/DDBJ databases">
        <authorList>
            <consortium name="Pathogen Informatics"/>
        </authorList>
    </citation>
    <scope>NUCLEOTIDE SEQUENCE [LARGE SCALE GENOMIC DNA]</scope>
</reference>
<feature type="transmembrane region" description="Helical" evidence="3">
    <location>
        <begin position="7"/>
        <end position="30"/>
    </location>
</feature>
<sequence>MSVEKHIVEVASAFSLFSIIACLVVIPSLYNEITEVHDMVLNAVAAFRVQTDSAWVEMMDIQLHVNPPSKAPRHPFSSFFRPKRQSFAGLPAWCHCEPERITCPPGPPGPPGQPGMPGNPGPPGPPGRDDMTIYAPIHCPAPDTACIRCPPGPPGPPGPDGQPGNPGMDGRPGSPGNRGQNGPPGPAGPMGEPGQPGHPGMDGRPGSPGMDGRKGVGQAGMPGTMGPRGDMGKPGPNGNDGPPGQPGQQGPPGQTGMPGQRGNDGTPGMNGMPGAPGKDAHYCPCPHRTNVRIKKKKV</sequence>
<evidence type="ECO:0000259" key="4">
    <source>
        <dbReference type="SMART" id="SM01088"/>
    </source>
</evidence>
<proteinExistence type="predicted"/>
<keyword evidence="6" id="KW-1185">Reference proteome</keyword>
<evidence type="ECO:0000313" key="5">
    <source>
        <dbReference type="EMBL" id="VDM68461.1"/>
    </source>
</evidence>
<organism evidence="5 6">
    <name type="scientific">Strongylus vulgaris</name>
    <name type="common">Blood worm</name>
    <dbReference type="NCBI Taxonomy" id="40348"/>
    <lineage>
        <taxon>Eukaryota</taxon>
        <taxon>Metazoa</taxon>
        <taxon>Ecdysozoa</taxon>
        <taxon>Nematoda</taxon>
        <taxon>Chromadorea</taxon>
        <taxon>Rhabditida</taxon>
        <taxon>Rhabditina</taxon>
        <taxon>Rhabditomorpha</taxon>
        <taxon>Strongyloidea</taxon>
        <taxon>Strongylidae</taxon>
        <taxon>Strongylus</taxon>
    </lineage>
</organism>
<gene>
    <name evidence="5" type="ORF">SVUK_LOCUS3459</name>
</gene>
<keyword evidence="3" id="KW-0812">Transmembrane</keyword>
<dbReference type="SMART" id="SM01088">
    <property type="entry name" value="Col_cuticle_N"/>
    <property type="match status" value="1"/>
</dbReference>
<dbReference type="PROSITE" id="PS51257">
    <property type="entry name" value="PROKAR_LIPOPROTEIN"/>
    <property type="match status" value="1"/>
</dbReference>
<dbReference type="Gene3D" id="1.20.5.320">
    <property type="entry name" value="6-Phosphogluconate Dehydrogenase, domain 3"/>
    <property type="match status" value="1"/>
</dbReference>
<evidence type="ECO:0000256" key="1">
    <source>
        <dbReference type="ARBA" id="ARBA00022737"/>
    </source>
</evidence>
<feature type="compositionally biased region" description="Low complexity" evidence="2">
    <location>
        <begin position="233"/>
        <end position="261"/>
    </location>
</feature>
<feature type="compositionally biased region" description="Pro residues" evidence="2">
    <location>
        <begin position="150"/>
        <end position="160"/>
    </location>
</feature>
<evidence type="ECO:0000313" key="6">
    <source>
        <dbReference type="Proteomes" id="UP000270094"/>
    </source>
</evidence>
<dbReference type="OrthoDB" id="5875171at2759"/>
<accession>A0A3P7I502</accession>
<dbReference type="EMBL" id="UYYB01008896">
    <property type="protein sequence ID" value="VDM68461.1"/>
    <property type="molecule type" value="Genomic_DNA"/>
</dbReference>
<feature type="compositionally biased region" description="Pro residues" evidence="2">
    <location>
        <begin position="104"/>
        <end position="126"/>
    </location>
</feature>
<feature type="region of interest" description="Disordered" evidence="2">
    <location>
        <begin position="104"/>
        <end position="285"/>
    </location>
</feature>
<keyword evidence="1" id="KW-0677">Repeat</keyword>
<dbReference type="AlphaFoldDB" id="A0A3P7I502"/>
<dbReference type="InterPro" id="IPR002486">
    <property type="entry name" value="Col_cuticle_N"/>
</dbReference>
<protein>
    <recommendedName>
        <fullName evidence="4">Nematode cuticle collagen N-terminal domain-containing protein</fullName>
    </recommendedName>
</protein>
<feature type="compositionally biased region" description="Low complexity" evidence="2">
    <location>
        <begin position="162"/>
        <end position="181"/>
    </location>
</feature>
<dbReference type="PANTHER" id="PTHR24637:SF194">
    <property type="entry name" value="CUTICLE COLLAGEN 10-RELATED"/>
    <property type="match status" value="1"/>
</dbReference>
<dbReference type="PANTHER" id="PTHR24637">
    <property type="entry name" value="COLLAGEN"/>
    <property type="match status" value="1"/>
</dbReference>
<keyword evidence="3" id="KW-0472">Membrane</keyword>
<name>A0A3P7I502_STRVU</name>
<evidence type="ECO:0000256" key="2">
    <source>
        <dbReference type="SAM" id="MobiDB-lite"/>
    </source>
</evidence>
<keyword evidence="3" id="KW-1133">Transmembrane helix</keyword>
<evidence type="ECO:0000256" key="3">
    <source>
        <dbReference type="SAM" id="Phobius"/>
    </source>
</evidence>
<dbReference type="GO" id="GO:0042302">
    <property type="term" value="F:structural constituent of cuticle"/>
    <property type="evidence" value="ECO:0007669"/>
    <property type="project" value="InterPro"/>
</dbReference>